<reference evidence="2" key="1">
    <citation type="journal article" date="2020" name="Plant Biotechnol. J.">
        <title>The pomegranate (Punica granatum L.) draft genome dissects genetic divergence between soft- and hard-seeded cultivars.</title>
        <authorList>
            <person name="Luo X."/>
            <person name="Li H."/>
            <person name="Wu Z."/>
            <person name="Yao W."/>
            <person name="Zhao P."/>
            <person name="Cao D."/>
            <person name="Yu H."/>
            <person name="Li K."/>
            <person name="Poudel K."/>
            <person name="Zhao D."/>
            <person name="Zhang F."/>
            <person name="Xia X."/>
            <person name="Chen L."/>
            <person name="Wang Q."/>
            <person name="Jing D."/>
            <person name="Cao S."/>
        </authorList>
    </citation>
    <scope>NUCLEOTIDE SEQUENCE [LARGE SCALE GENOMIC DNA]</scope>
    <source>
        <strain evidence="2">cv. Tunisia</strain>
    </source>
</reference>
<evidence type="ECO:0000313" key="3">
    <source>
        <dbReference type="RefSeq" id="XP_031394129.1"/>
    </source>
</evidence>
<organism evidence="2 3">
    <name type="scientific">Punica granatum</name>
    <name type="common">Pomegranate</name>
    <dbReference type="NCBI Taxonomy" id="22663"/>
    <lineage>
        <taxon>Eukaryota</taxon>
        <taxon>Viridiplantae</taxon>
        <taxon>Streptophyta</taxon>
        <taxon>Embryophyta</taxon>
        <taxon>Tracheophyta</taxon>
        <taxon>Spermatophyta</taxon>
        <taxon>Magnoliopsida</taxon>
        <taxon>eudicotyledons</taxon>
        <taxon>Gunneridae</taxon>
        <taxon>Pentapetalae</taxon>
        <taxon>rosids</taxon>
        <taxon>malvids</taxon>
        <taxon>Myrtales</taxon>
        <taxon>Lythraceae</taxon>
        <taxon>Punica</taxon>
    </lineage>
</organism>
<sequence length="124" mass="13125">MELRALFFFTASLLPPSSILSAVVHSSSAGGGDLGFCTNHQQGAGHHHQQDRMAALGGVQDPRGTENHTSVKDFARFAIDEHNKKDGRLETAGEQLATLLMTGIGNLVKDGELLEQVDGEGGLS</sequence>
<keyword evidence="2" id="KW-1185">Reference proteome</keyword>
<name>A0A6P8DI37_PUNGR</name>
<accession>A0A6P8DI37</accession>
<proteinExistence type="predicted"/>
<feature type="chain" id="PRO_5028476192" evidence="1">
    <location>
        <begin position="22"/>
        <end position="124"/>
    </location>
</feature>
<protein>
    <submittedName>
        <fullName evidence="3">Uncharacterized protein LOC116205636</fullName>
    </submittedName>
</protein>
<dbReference type="RefSeq" id="XP_031394129.1">
    <property type="nucleotide sequence ID" value="XM_031538269.1"/>
</dbReference>
<keyword evidence="1" id="KW-0732">Signal</keyword>
<evidence type="ECO:0000313" key="2">
    <source>
        <dbReference type="Proteomes" id="UP000515151"/>
    </source>
</evidence>
<dbReference type="Proteomes" id="UP000515151">
    <property type="component" value="Chromosome 4"/>
</dbReference>
<reference evidence="3" key="2">
    <citation type="submission" date="2025-08" db="UniProtKB">
        <authorList>
            <consortium name="RefSeq"/>
        </authorList>
    </citation>
    <scope>IDENTIFICATION</scope>
    <source>
        <tissue evidence="3">Leaf</tissue>
    </source>
</reference>
<evidence type="ECO:0000256" key="1">
    <source>
        <dbReference type="SAM" id="SignalP"/>
    </source>
</evidence>
<gene>
    <name evidence="3" type="primary">LOC116205636</name>
</gene>
<dbReference type="GeneID" id="116205636"/>
<dbReference type="AlphaFoldDB" id="A0A6P8DI37"/>
<dbReference type="Gene3D" id="3.10.450.10">
    <property type="match status" value="1"/>
</dbReference>
<feature type="signal peptide" evidence="1">
    <location>
        <begin position="1"/>
        <end position="21"/>
    </location>
</feature>